<evidence type="ECO:0008006" key="3">
    <source>
        <dbReference type="Google" id="ProtNLM"/>
    </source>
</evidence>
<dbReference type="EMBL" id="BAFB01000090">
    <property type="protein sequence ID" value="GAB33991.1"/>
    <property type="molecule type" value="Genomic_DNA"/>
</dbReference>
<dbReference type="Pfam" id="PF13196">
    <property type="entry name" value="DUF4012"/>
    <property type="match status" value="1"/>
</dbReference>
<gene>
    <name evidence="1" type="ORF">GOOTI_090_00210</name>
</gene>
<organism evidence="1 2">
    <name type="scientific">Gordonia otitidis (strain DSM 44809 / CCUG 52243 / JCM 12355 / NBRC 100426 / IFM 10032)</name>
    <dbReference type="NCBI Taxonomy" id="1108044"/>
    <lineage>
        <taxon>Bacteria</taxon>
        <taxon>Bacillati</taxon>
        <taxon>Actinomycetota</taxon>
        <taxon>Actinomycetes</taxon>
        <taxon>Mycobacteriales</taxon>
        <taxon>Gordoniaceae</taxon>
        <taxon>Gordonia</taxon>
    </lineage>
</organism>
<accession>H5TKI3</accession>
<dbReference type="Proteomes" id="UP000005038">
    <property type="component" value="Unassembled WGS sequence"/>
</dbReference>
<protein>
    <recommendedName>
        <fullName evidence="3">DUF4012 domain-containing protein</fullName>
    </recommendedName>
</protein>
<evidence type="ECO:0000313" key="1">
    <source>
        <dbReference type="EMBL" id="GAB33991.1"/>
    </source>
</evidence>
<comment type="caution">
    <text evidence="1">The sequence shown here is derived from an EMBL/GenBank/DDBJ whole genome shotgun (WGS) entry which is preliminary data.</text>
</comment>
<sequence>MVITSIAFVIAICSYLAYLIVDVKSSIDDARRHGIAAKAAIMDGDVHGAQLHAAAAESAADSARSATDNPVWRATAAIPWLGSPLQSVHQMTESVADTAAQVLVPSAALAQTISPSTLRGPDNALNLKPLAAAQPRLAEIATNAERIDERTQHIPGSWLEQVSDARTQLVDQIAETARFLRGTDLAAQIAPSMLGVDGARSYFVAMQTPSEARGTGGLVGGFAILGADNGYITTPRLGQNLGIEEPAGPQVDLGPDHNRLYGWTRAYLDVRNSNMSPDFTDAARIWIANWKAQTGQRLDGAVAVDPIALSYVLKVAGPVTLTDGEEITAENVAPITLSTSYERFASDNDARKEYLQSISKAVFDRMSSLNGNTNALLEALGRGVQERRIMVYSSHTREQRILESMPLGHQVADTSAPYMNATLVNVTANKTDYYLRREITYTAGGCAASTRESTARIRLTNTLTDTSLPDYVIGNRGNRQIRFPQGTNYTNLQVLLTKGATPRRVTVDGATVNLNAGTLHSHPAVFVQVPIPPGKSAEVTVTSTEPTSAHGEAVVPVQPLVDNPTLRVDVPVCGPAG</sequence>
<evidence type="ECO:0000313" key="2">
    <source>
        <dbReference type="Proteomes" id="UP000005038"/>
    </source>
</evidence>
<dbReference type="InterPro" id="IPR025101">
    <property type="entry name" value="DUF4012"/>
</dbReference>
<reference evidence="1" key="1">
    <citation type="submission" date="2012-02" db="EMBL/GenBank/DDBJ databases">
        <title>Whole genome shotgun sequence of Gordonia otitidis NBRC 100426.</title>
        <authorList>
            <person name="Yoshida I."/>
            <person name="Hosoyama A."/>
            <person name="Tsuchikane K."/>
            <person name="Katsumata H."/>
            <person name="Yamazaki S."/>
            <person name="Fujita N."/>
        </authorList>
    </citation>
    <scope>NUCLEOTIDE SEQUENCE [LARGE SCALE GENOMIC DNA]</scope>
    <source>
        <strain evidence="1">NBRC 100426</strain>
    </source>
</reference>
<dbReference type="STRING" id="1108044.GOOTI_090_00210"/>
<proteinExistence type="predicted"/>
<dbReference type="RefSeq" id="WP_007238232.1">
    <property type="nucleotide sequence ID" value="NZ_BAFB01000090.1"/>
</dbReference>
<name>H5TKI3_GORO1</name>
<dbReference type="AlphaFoldDB" id="H5TKI3"/>
<keyword evidence="2" id="KW-1185">Reference proteome</keyword>